<sequence length="145" mass="16365">MQSFLHLHARYPRISRQPPVPFHPQQTRFAHQSYGNEQSGMQQGTDEKNPKAHFEHPGPEAPARKGTASSSSRSQSNNSSDNTSQGARPVIHRPKSAAEIDDPEVRKHNEEMEQRSERTTNQLGEEDNKVDKKFWQGDVGPKKGN</sequence>
<name>A0A0D2J2G3_9EURO</name>
<reference evidence="2 3" key="1">
    <citation type="submission" date="2015-01" db="EMBL/GenBank/DDBJ databases">
        <title>The Genome Sequence of Rhinocladiella mackenzie CBS 650.93.</title>
        <authorList>
            <consortium name="The Broad Institute Genomics Platform"/>
            <person name="Cuomo C."/>
            <person name="de Hoog S."/>
            <person name="Gorbushina A."/>
            <person name="Stielow B."/>
            <person name="Teixiera M."/>
            <person name="Abouelleil A."/>
            <person name="Chapman S.B."/>
            <person name="Priest M."/>
            <person name="Young S.K."/>
            <person name="Wortman J."/>
            <person name="Nusbaum C."/>
            <person name="Birren B."/>
        </authorList>
    </citation>
    <scope>NUCLEOTIDE SEQUENCE [LARGE SCALE GENOMIC DNA]</scope>
    <source>
        <strain evidence="2 3">CBS 650.93</strain>
    </source>
</reference>
<accession>A0A0D2J2G3</accession>
<dbReference type="RefSeq" id="XP_013270221.1">
    <property type="nucleotide sequence ID" value="XM_013414767.1"/>
</dbReference>
<feature type="region of interest" description="Disordered" evidence="1">
    <location>
        <begin position="1"/>
        <end position="145"/>
    </location>
</feature>
<dbReference type="Proteomes" id="UP000053617">
    <property type="component" value="Unassembled WGS sequence"/>
</dbReference>
<feature type="compositionally biased region" description="Basic and acidic residues" evidence="1">
    <location>
        <begin position="126"/>
        <end position="135"/>
    </location>
</feature>
<dbReference type="VEuPathDB" id="FungiDB:Z518_06635"/>
<keyword evidence="3" id="KW-1185">Reference proteome</keyword>
<organism evidence="2 3">
    <name type="scientific">Rhinocladiella mackenziei CBS 650.93</name>
    <dbReference type="NCBI Taxonomy" id="1442369"/>
    <lineage>
        <taxon>Eukaryota</taxon>
        <taxon>Fungi</taxon>
        <taxon>Dikarya</taxon>
        <taxon>Ascomycota</taxon>
        <taxon>Pezizomycotina</taxon>
        <taxon>Eurotiomycetes</taxon>
        <taxon>Chaetothyriomycetidae</taxon>
        <taxon>Chaetothyriales</taxon>
        <taxon>Herpotrichiellaceae</taxon>
        <taxon>Rhinocladiella</taxon>
    </lineage>
</organism>
<dbReference type="EMBL" id="KN847479">
    <property type="protein sequence ID" value="KIX03085.1"/>
    <property type="molecule type" value="Genomic_DNA"/>
</dbReference>
<evidence type="ECO:0000313" key="2">
    <source>
        <dbReference type="EMBL" id="KIX03085.1"/>
    </source>
</evidence>
<dbReference type="AlphaFoldDB" id="A0A0D2J2G3"/>
<gene>
    <name evidence="2" type="ORF">Z518_06635</name>
</gene>
<feature type="compositionally biased region" description="Basic and acidic residues" evidence="1">
    <location>
        <begin position="103"/>
        <end position="118"/>
    </location>
</feature>
<proteinExistence type="predicted"/>
<feature type="compositionally biased region" description="Low complexity" evidence="1">
    <location>
        <begin position="69"/>
        <end position="84"/>
    </location>
</feature>
<dbReference type="OrthoDB" id="5334244at2759"/>
<feature type="compositionally biased region" description="Basic and acidic residues" evidence="1">
    <location>
        <begin position="45"/>
        <end position="58"/>
    </location>
</feature>
<feature type="compositionally biased region" description="Polar residues" evidence="1">
    <location>
        <begin position="24"/>
        <end position="44"/>
    </location>
</feature>
<dbReference type="HOGENOM" id="CLU_143606_0_0_1"/>
<dbReference type="GeneID" id="25294706"/>
<evidence type="ECO:0000313" key="3">
    <source>
        <dbReference type="Proteomes" id="UP000053617"/>
    </source>
</evidence>
<evidence type="ECO:0000256" key="1">
    <source>
        <dbReference type="SAM" id="MobiDB-lite"/>
    </source>
</evidence>
<protein>
    <submittedName>
        <fullName evidence="2">Uncharacterized protein</fullName>
    </submittedName>
</protein>